<keyword evidence="2" id="KW-1185">Reference proteome</keyword>
<proteinExistence type="predicted"/>
<dbReference type="AlphaFoldDB" id="A0A930V591"/>
<organism evidence="1 2">
    <name type="scientific">Nocardioides acrostichi</name>
    <dbReference type="NCBI Taxonomy" id="2784339"/>
    <lineage>
        <taxon>Bacteria</taxon>
        <taxon>Bacillati</taxon>
        <taxon>Actinomycetota</taxon>
        <taxon>Actinomycetes</taxon>
        <taxon>Propionibacteriales</taxon>
        <taxon>Nocardioidaceae</taxon>
        <taxon>Nocardioides</taxon>
    </lineage>
</organism>
<evidence type="ECO:0000313" key="2">
    <source>
        <dbReference type="Proteomes" id="UP000656804"/>
    </source>
</evidence>
<gene>
    <name evidence="1" type="ORF">ISG29_20110</name>
</gene>
<dbReference type="Proteomes" id="UP000656804">
    <property type="component" value="Unassembled WGS sequence"/>
</dbReference>
<accession>A0A930V591</accession>
<reference evidence="1" key="1">
    <citation type="submission" date="2020-11" db="EMBL/GenBank/DDBJ databases">
        <title>Nocardioides sp. CBS4Y-1, whole genome shotgun sequence.</title>
        <authorList>
            <person name="Tuo L."/>
        </authorList>
    </citation>
    <scope>NUCLEOTIDE SEQUENCE</scope>
    <source>
        <strain evidence="1">CBS4Y-1</strain>
    </source>
</reference>
<name>A0A930V591_9ACTN</name>
<dbReference type="EMBL" id="JADIVZ010000017">
    <property type="protein sequence ID" value="MBF4163980.1"/>
    <property type="molecule type" value="Genomic_DNA"/>
</dbReference>
<comment type="caution">
    <text evidence="1">The sequence shown here is derived from an EMBL/GenBank/DDBJ whole genome shotgun (WGS) entry which is preliminary data.</text>
</comment>
<sequence length="212" mass="23264">MDPVTGQPTPSGGIVPWPGELPKYVIITTQTCDIGGKPPGARQPFVQVSPVVKVADATKEHWRELTTGILADRVGLTGKTLRTKWAVDLRIGFPLSKAALLEVSPTRGFASAAEAVEFGEHLARRAGRPALHDFLIDVVRVEIDSAIRASLKKDTGWWSKVDEVRLLIEGDVLEPRKVSILVLTKSVLQPEEHDRWGRSPVEWWGLRTGVVA</sequence>
<protein>
    <submittedName>
        <fullName evidence="1">Uncharacterized protein</fullName>
    </submittedName>
</protein>
<dbReference type="RefSeq" id="WP_194505234.1">
    <property type="nucleotide sequence ID" value="NZ_JADIVZ010000017.1"/>
</dbReference>
<evidence type="ECO:0000313" key="1">
    <source>
        <dbReference type="EMBL" id="MBF4163980.1"/>
    </source>
</evidence>